<evidence type="ECO:0000313" key="2">
    <source>
        <dbReference type="WBParaSite" id="nRc.2.0.1.t15273-RA"/>
    </source>
</evidence>
<reference evidence="2" key="1">
    <citation type="submission" date="2022-11" db="UniProtKB">
        <authorList>
            <consortium name="WormBaseParasite"/>
        </authorList>
    </citation>
    <scope>IDENTIFICATION</scope>
</reference>
<dbReference type="AlphaFoldDB" id="A0A915IPA1"/>
<dbReference type="WBParaSite" id="nRc.2.0.1.t15273-RA">
    <property type="protein sequence ID" value="nRc.2.0.1.t15273-RA"/>
    <property type="gene ID" value="nRc.2.0.1.g15273"/>
</dbReference>
<protein>
    <submittedName>
        <fullName evidence="2">Uncharacterized protein</fullName>
    </submittedName>
</protein>
<proteinExistence type="predicted"/>
<organism evidence="1 2">
    <name type="scientific">Romanomermis culicivorax</name>
    <name type="common">Nematode worm</name>
    <dbReference type="NCBI Taxonomy" id="13658"/>
    <lineage>
        <taxon>Eukaryota</taxon>
        <taxon>Metazoa</taxon>
        <taxon>Ecdysozoa</taxon>
        <taxon>Nematoda</taxon>
        <taxon>Enoplea</taxon>
        <taxon>Dorylaimia</taxon>
        <taxon>Mermithida</taxon>
        <taxon>Mermithoidea</taxon>
        <taxon>Mermithidae</taxon>
        <taxon>Romanomermis</taxon>
    </lineage>
</organism>
<dbReference type="Proteomes" id="UP000887565">
    <property type="component" value="Unplaced"/>
</dbReference>
<keyword evidence="1" id="KW-1185">Reference proteome</keyword>
<evidence type="ECO:0000313" key="1">
    <source>
        <dbReference type="Proteomes" id="UP000887565"/>
    </source>
</evidence>
<name>A0A915IPA1_ROMCU</name>
<sequence>MDRAIGKMLAHKLGPAFIGRTANNSETLTLPTTLPNSRKLRQSCSWELWAYKEKEEVEKFTYLGSPISEDGNAQVDVKCRIGRAAT</sequence>
<accession>A0A915IPA1</accession>